<gene>
    <name evidence="1" type="ORF">PP2015_2436</name>
</gene>
<dbReference type="EMBL" id="CP013187">
    <property type="protein sequence ID" value="ALO42928.1"/>
    <property type="molecule type" value="Genomic_DNA"/>
</dbReference>
<sequence>MRLAINHLGWKMLFKTKKARANIIKVLFESGLIVFSVLLALFLSEMHSQVKKDQEKVRALQLIKAELTANKALLEQWRPYHQQVLANVESAITNPPEFSQSNKQREFILNQMPNGLVQDMLRNSAWDALKQSGISSNMHIETVSLLSTLYRLQALSIEATLSRLGDIFYTRESVRKEHLLETLYLMRNLLLELIAQEAFMIMHYQNAINDIDKLLAE</sequence>
<name>A0A0S2K3E5_9GAMM</name>
<dbReference type="PATRIC" id="fig|161398.10.peg.2490"/>
<proteinExistence type="predicted"/>
<evidence type="ECO:0000313" key="1">
    <source>
        <dbReference type="EMBL" id="ALO42928.1"/>
    </source>
</evidence>
<organism evidence="1 2">
    <name type="scientific">Pseudoalteromonas phenolica</name>
    <dbReference type="NCBI Taxonomy" id="161398"/>
    <lineage>
        <taxon>Bacteria</taxon>
        <taxon>Pseudomonadati</taxon>
        <taxon>Pseudomonadota</taxon>
        <taxon>Gammaproteobacteria</taxon>
        <taxon>Alteromonadales</taxon>
        <taxon>Pseudoalteromonadaceae</taxon>
        <taxon>Pseudoalteromonas</taxon>
    </lineage>
</organism>
<accession>A0A0S2K3E5</accession>
<dbReference type="AlphaFoldDB" id="A0A0S2K3E5"/>
<keyword evidence="2" id="KW-1185">Reference proteome</keyword>
<reference evidence="2" key="1">
    <citation type="submission" date="2015-11" db="EMBL/GenBank/DDBJ databases">
        <authorList>
            <person name="Kim K.M."/>
        </authorList>
    </citation>
    <scope>NUCLEOTIDE SEQUENCE [LARGE SCALE GENOMIC DNA]</scope>
    <source>
        <strain evidence="2">KCTC 12086</strain>
    </source>
</reference>
<dbReference type="KEGG" id="pphe:PP2015_2436"/>
<protein>
    <submittedName>
        <fullName evidence="1">Uncharacterized protein</fullName>
    </submittedName>
</protein>
<dbReference type="STRING" id="161398.PP2015_2436"/>
<dbReference type="Proteomes" id="UP000061457">
    <property type="component" value="Chromosome I"/>
</dbReference>
<evidence type="ECO:0000313" key="2">
    <source>
        <dbReference type="Proteomes" id="UP000061457"/>
    </source>
</evidence>